<evidence type="ECO:0000313" key="3">
    <source>
        <dbReference type="EMBL" id="MBL0385834.1"/>
    </source>
</evidence>
<evidence type="ECO:0000256" key="1">
    <source>
        <dbReference type="ARBA" id="ARBA00006484"/>
    </source>
</evidence>
<accession>A0ABS1J705</accession>
<dbReference type="CDD" id="cd05233">
    <property type="entry name" value="SDR_c"/>
    <property type="match status" value="1"/>
</dbReference>
<name>A0ABS1J705_9BACL</name>
<dbReference type="Proteomes" id="UP000602284">
    <property type="component" value="Unassembled WGS sequence"/>
</dbReference>
<comment type="similarity">
    <text evidence="1 2">Belongs to the short-chain dehydrogenases/reductases (SDR) family.</text>
</comment>
<dbReference type="SUPFAM" id="SSF51735">
    <property type="entry name" value="NAD(P)-binding Rossmann-fold domains"/>
    <property type="match status" value="1"/>
</dbReference>
<evidence type="ECO:0000256" key="2">
    <source>
        <dbReference type="RuleBase" id="RU000363"/>
    </source>
</evidence>
<dbReference type="Gene3D" id="3.40.50.720">
    <property type="entry name" value="NAD(P)-binding Rossmann-like Domain"/>
    <property type="match status" value="1"/>
</dbReference>
<sequence>MTQKTLSGVYALVSGASSGLGYAMSEALLEAGASVALASRKGPLLEQAVAGFQKRGFDAHALPMDVRSEESVNQAVEWVERVWGRLDVLVNNAGIGMRTVNPEFLTEPQPFYQVTPEGFRELIDTNLTGYFLVARGFAPMMVRRGKGRIINISMNHETMKRKGFVPYGPSRAATESLSYIMAEDLKDHGVTVNMLLPGGATVTGMIPDEFRRKIESSGSLLDPRIMAEPIVYLASKEAEGITGQRIVAAEFHKWLADRRLLPNT</sequence>
<reference evidence="3 4" key="1">
    <citation type="submission" date="2021-01" db="EMBL/GenBank/DDBJ databases">
        <title>Tumebacillus sp. strain ITR2 16S ribosomal RNA gene Genome sequencing and assembly.</title>
        <authorList>
            <person name="Kang M."/>
        </authorList>
    </citation>
    <scope>NUCLEOTIDE SEQUENCE [LARGE SCALE GENOMIC DNA]</scope>
    <source>
        <strain evidence="3 4">ITR2</strain>
    </source>
</reference>
<dbReference type="PRINTS" id="PR00080">
    <property type="entry name" value="SDRFAMILY"/>
</dbReference>
<evidence type="ECO:0000313" key="4">
    <source>
        <dbReference type="Proteomes" id="UP000602284"/>
    </source>
</evidence>
<dbReference type="PRINTS" id="PR00081">
    <property type="entry name" value="GDHRDH"/>
</dbReference>
<protein>
    <submittedName>
        <fullName evidence="3">SDR family oxidoreductase</fullName>
    </submittedName>
</protein>
<dbReference type="InterPro" id="IPR002347">
    <property type="entry name" value="SDR_fam"/>
</dbReference>
<comment type="caution">
    <text evidence="3">The sequence shown here is derived from an EMBL/GenBank/DDBJ whole genome shotgun (WGS) entry which is preliminary data.</text>
</comment>
<dbReference type="EMBL" id="JAEQNB010000001">
    <property type="protein sequence ID" value="MBL0385834.1"/>
    <property type="molecule type" value="Genomic_DNA"/>
</dbReference>
<proteinExistence type="inferred from homology"/>
<keyword evidence="4" id="KW-1185">Reference proteome</keyword>
<organism evidence="3 4">
    <name type="scientific">Tumebacillus amylolyticus</name>
    <dbReference type="NCBI Taxonomy" id="2801339"/>
    <lineage>
        <taxon>Bacteria</taxon>
        <taxon>Bacillati</taxon>
        <taxon>Bacillota</taxon>
        <taxon>Bacilli</taxon>
        <taxon>Bacillales</taxon>
        <taxon>Alicyclobacillaceae</taxon>
        <taxon>Tumebacillus</taxon>
    </lineage>
</organism>
<dbReference type="Pfam" id="PF00106">
    <property type="entry name" value="adh_short"/>
    <property type="match status" value="1"/>
</dbReference>
<gene>
    <name evidence="3" type="ORF">JJB07_04150</name>
</gene>
<dbReference type="InterPro" id="IPR036291">
    <property type="entry name" value="NAD(P)-bd_dom_sf"/>
</dbReference>
<dbReference type="PANTHER" id="PTHR42760">
    <property type="entry name" value="SHORT-CHAIN DEHYDROGENASES/REDUCTASES FAMILY MEMBER"/>
    <property type="match status" value="1"/>
</dbReference>